<dbReference type="PIRSF" id="PIRSF018249">
    <property type="entry name" value="MyrA_prd"/>
    <property type="match status" value="1"/>
</dbReference>
<feature type="domain" description="23S rRNA (guanine(745)-N(1))-methyltransferase N-terminal" evidence="4">
    <location>
        <begin position="20"/>
        <end position="59"/>
    </location>
</feature>
<keyword evidence="1" id="KW-0479">Metal-binding</keyword>
<protein>
    <submittedName>
        <fullName evidence="5">Methyltransferase domain-containing protein</fullName>
    </submittedName>
</protein>
<dbReference type="GO" id="GO:0046872">
    <property type="term" value="F:metal ion binding"/>
    <property type="evidence" value="ECO:0007669"/>
    <property type="project" value="UniProtKB-KW"/>
</dbReference>
<dbReference type="PANTHER" id="PTHR43460:SF1">
    <property type="entry name" value="METHYLTRANSFERASE TYPE 11 DOMAIN-CONTAINING PROTEIN"/>
    <property type="match status" value="1"/>
</dbReference>
<dbReference type="AlphaFoldDB" id="A0AAW9AA93"/>
<feature type="binding site" evidence="2">
    <location>
        <position position="81"/>
    </location>
    <ligand>
        <name>S-adenosyl-L-methionine</name>
        <dbReference type="ChEBI" id="CHEBI:59789"/>
    </ligand>
</feature>
<dbReference type="Proteomes" id="UP001271648">
    <property type="component" value="Unassembled WGS sequence"/>
</dbReference>
<dbReference type="GO" id="GO:0032259">
    <property type="term" value="P:methylation"/>
    <property type="evidence" value="ECO:0007669"/>
    <property type="project" value="UniProtKB-KW"/>
</dbReference>
<evidence type="ECO:0000256" key="2">
    <source>
        <dbReference type="PIRSR" id="PIRSR018249-2"/>
    </source>
</evidence>
<dbReference type="SUPFAM" id="SSF53335">
    <property type="entry name" value="S-adenosyl-L-methionine-dependent methyltransferases"/>
    <property type="match status" value="1"/>
</dbReference>
<keyword evidence="5" id="KW-0808">Transferase</keyword>
<dbReference type="Pfam" id="PF21302">
    <property type="entry name" value="Zn_ribbon_RlmA"/>
    <property type="match status" value="1"/>
</dbReference>
<sequence>MKLSKKMQSAQLIGMNEGLFKCPICSADMEMVEYSRLVCENMHSFDLAKTGYVNLAPQSHTTKYDKSLFEARAEVMSSGFFGPVLDKLFPILKDHVLEIDRPVLLDAGCGEGSHLCAIHSQLQIESVGIGIDLAKEGISAASKAYPGIIWSVADLAAMPFQDFQIDVILNVLSPANYAEFNRILKRGGIVVKVVPESGYLQELREAFYGGKTQKEETDPVERFREHFDDVETERITYTFALPEGLLSPLIRMTPLTWNAGDERISDVLSEGMKEITIDLRVIVGKRR</sequence>
<feature type="binding site" evidence="1">
    <location>
        <position position="39"/>
    </location>
    <ligand>
        <name>Zn(2+)</name>
        <dbReference type="ChEBI" id="CHEBI:29105"/>
    </ligand>
</feature>
<dbReference type="Pfam" id="PF13649">
    <property type="entry name" value="Methyltransf_25"/>
    <property type="match status" value="1"/>
</dbReference>
<evidence type="ECO:0000259" key="4">
    <source>
        <dbReference type="Pfam" id="PF21302"/>
    </source>
</evidence>
<proteinExistence type="predicted"/>
<evidence type="ECO:0000256" key="1">
    <source>
        <dbReference type="PIRSR" id="PIRSR018249-1"/>
    </source>
</evidence>
<comment type="caution">
    <text evidence="5">The sequence shown here is derived from an EMBL/GenBank/DDBJ whole genome shotgun (WGS) entry which is preliminary data.</text>
</comment>
<feature type="binding site" evidence="1">
    <location>
        <position position="22"/>
    </location>
    <ligand>
        <name>Zn(2+)</name>
        <dbReference type="ChEBI" id="CHEBI:29105"/>
    </ligand>
</feature>
<gene>
    <name evidence="5" type="ORF">QTL97_13525</name>
</gene>
<keyword evidence="5" id="KW-0489">Methyltransferase</keyword>
<keyword evidence="6" id="KW-1185">Reference proteome</keyword>
<dbReference type="RefSeq" id="WP_317941028.1">
    <property type="nucleotide sequence ID" value="NZ_JAUBDJ010000009.1"/>
</dbReference>
<dbReference type="InterPro" id="IPR016718">
    <property type="entry name" value="rRNA_m1G-MeTrfase_A_prd"/>
</dbReference>
<feature type="binding site" evidence="1">
    <location>
        <position position="43"/>
    </location>
    <ligand>
        <name>Zn(2+)</name>
        <dbReference type="ChEBI" id="CHEBI:29105"/>
    </ligand>
</feature>
<evidence type="ECO:0000259" key="3">
    <source>
        <dbReference type="Pfam" id="PF13649"/>
    </source>
</evidence>
<reference evidence="5 6" key="1">
    <citation type="submission" date="2023-06" db="EMBL/GenBank/DDBJ databases">
        <title>Sporosarcina sp. nov., isolated from Korean traditional fermented seafood 'Jeotgal'.</title>
        <authorList>
            <person name="Yang A.I."/>
            <person name="Shin N.-R."/>
        </authorList>
    </citation>
    <scope>NUCLEOTIDE SEQUENCE [LARGE SCALE GENOMIC DNA]</scope>
    <source>
        <strain evidence="5 6">KCTC43456</strain>
    </source>
</reference>
<feature type="binding site" evidence="2">
    <location>
        <position position="199"/>
    </location>
    <ligand>
        <name>S-adenosyl-L-methionine</name>
        <dbReference type="ChEBI" id="CHEBI:59789"/>
    </ligand>
</feature>
<keyword evidence="1" id="KW-0862">Zinc</keyword>
<dbReference type="InterPro" id="IPR041698">
    <property type="entry name" value="Methyltransf_25"/>
</dbReference>
<dbReference type="EMBL" id="JAUBDJ010000009">
    <property type="protein sequence ID" value="MDW0117959.1"/>
    <property type="molecule type" value="Genomic_DNA"/>
</dbReference>
<feature type="binding site" evidence="1">
    <location>
        <position position="25"/>
    </location>
    <ligand>
        <name>Zn(2+)</name>
        <dbReference type="ChEBI" id="CHEBI:29105"/>
    </ligand>
</feature>
<feature type="domain" description="Methyltransferase" evidence="3">
    <location>
        <begin position="105"/>
        <end position="188"/>
    </location>
</feature>
<keyword evidence="2" id="KW-0949">S-adenosyl-L-methionine</keyword>
<accession>A0AAW9AA93</accession>
<evidence type="ECO:0000313" key="5">
    <source>
        <dbReference type="EMBL" id="MDW0117959.1"/>
    </source>
</evidence>
<organism evidence="5 6">
    <name type="scientific">Sporosarcina thermotolerans</name>
    <dbReference type="NCBI Taxonomy" id="633404"/>
    <lineage>
        <taxon>Bacteria</taxon>
        <taxon>Bacillati</taxon>
        <taxon>Bacillota</taxon>
        <taxon>Bacilli</taxon>
        <taxon>Bacillales</taxon>
        <taxon>Caryophanaceae</taxon>
        <taxon>Sporosarcina</taxon>
    </lineage>
</organism>
<dbReference type="InterPro" id="IPR029063">
    <property type="entry name" value="SAM-dependent_MTases_sf"/>
</dbReference>
<dbReference type="GO" id="GO:0008168">
    <property type="term" value="F:methyltransferase activity"/>
    <property type="evidence" value="ECO:0007669"/>
    <property type="project" value="UniProtKB-KW"/>
</dbReference>
<dbReference type="Gene3D" id="3.40.50.150">
    <property type="entry name" value="Vaccinia Virus protein VP39"/>
    <property type="match status" value="1"/>
</dbReference>
<feature type="binding site" evidence="2">
    <location>
        <begin position="111"/>
        <end position="112"/>
    </location>
    <ligand>
        <name>S-adenosyl-L-methionine</name>
        <dbReference type="ChEBI" id="CHEBI:59789"/>
    </ligand>
</feature>
<dbReference type="InterPro" id="IPR048647">
    <property type="entry name" value="RlmA_N"/>
</dbReference>
<dbReference type="PANTHER" id="PTHR43460">
    <property type="entry name" value="METHYLTRANSFERASE"/>
    <property type="match status" value="1"/>
</dbReference>
<name>A0AAW9AA93_9BACL</name>
<dbReference type="InterPro" id="IPR052939">
    <property type="entry name" value="23S_rRNA_MeTrnsfrase_RlmA"/>
</dbReference>
<evidence type="ECO:0000313" key="6">
    <source>
        <dbReference type="Proteomes" id="UP001271648"/>
    </source>
</evidence>